<proteinExistence type="predicted"/>
<sequence length="154" mass="17979">MLISHQFNLYTVSTRFQVSTGSQLIWATLLLSLLNRGTLILEYSLFSSPNSAPAVFITQTRSKSFLQLENSRYPICVLFHFFFWFFWNIVAGMRKHNQSGHQNQQKKRRSGCCYAVSSAFRGVGRCMFVSCYPVVRCFGLDDCRHQHHHHKHFH</sequence>
<accession>A0ACC1YAE8</accession>
<dbReference type="EMBL" id="CM051397">
    <property type="protein sequence ID" value="KAJ4720238.1"/>
    <property type="molecule type" value="Genomic_DNA"/>
</dbReference>
<gene>
    <name evidence="1" type="ORF">OWV82_008100</name>
</gene>
<name>A0ACC1YAE8_MELAZ</name>
<keyword evidence="2" id="KW-1185">Reference proteome</keyword>
<comment type="caution">
    <text evidence="1">The sequence shown here is derived from an EMBL/GenBank/DDBJ whole genome shotgun (WGS) entry which is preliminary data.</text>
</comment>
<evidence type="ECO:0000313" key="1">
    <source>
        <dbReference type="EMBL" id="KAJ4720238.1"/>
    </source>
</evidence>
<evidence type="ECO:0000313" key="2">
    <source>
        <dbReference type="Proteomes" id="UP001164539"/>
    </source>
</evidence>
<reference evidence="1 2" key="1">
    <citation type="journal article" date="2023" name="Science">
        <title>Complex scaffold remodeling in plant triterpene biosynthesis.</title>
        <authorList>
            <person name="De La Pena R."/>
            <person name="Hodgson H."/>
            <person name="Liu J.C."/>
            <person name="Stephenson M.J."/>
            <person name="Martin A.C."/>
            <person name="Owen C."/>
            <person name="Harkess A."/>
            <person name="Leebens-Mack J."/>
            <person name="Jimenez L.E."/>
            <person name="Osbourn A."/>
            <person name="Sattely E.S."/>
        </authorList>
    </citation>
    <scope>NUCLEOTIDE SEQUENCE [LARGE SCALE GENOMIC DNA]</scope>
    <source>
        <strain evidence="2">cv. JPN11</strain>
        <tissue evidence="1">Leaf</tissue>
    </source>
</reference>
<dbReference type="Proteomes" id="UP001164539">
    <property type="component" value="Chromosome 4"/>
</dbReference>
<organism evidence="1 2">
    <name type="scientific">Melia azedarach</name>
    <name type="common">Chinaberry tree</name>
    <dbReference type="NCBI Taxonomy" id="155640"/>
    <lineage>
        <taxon>Eukaryota</taxon>
        <taxon>Viridiplantae</taxon>
        <taxon>Streptophyta</taxon>
        <taxon>Embryophyta</taxon>
        <taxon>Tracheophyta</taxon>
        <taxon>Spermatophyta</taxon>
        <taxon>Magnoliopsida</taxon>
        <taxon>eudicotyledons</taxon>
        <taxon>Gunneridae</taxon>
        <taxon>Pentapetalae</taxon>
        <taxon>rosids</taxon>
        <taxon>malvids</taxon>
        <taxon>Sapindales</taxon>
        <taxon>Meliaceae</taxon>
        <taxon>Melia</taxon>
    </lineage>
</organism>
<protein>
    <submittedName>
        <fullName evidence="1">Uncharacterized protein</fullName>
    </submittedName>
</protein>